<dbReference type="Gene3D" id="3.40.50.620">
    <property type="entry name" value="HUPs"/>
    <property type="match status" value="2"/>
</dbReference>
<proteinExistence type="inferred from homology"/>
<gene>
    <name evidence="3" type="ORF">SAMN05216218_108192</name>
</gene>
<dbReference type="SUPFAM" id="SSF52402">
    <property type="entry name" value="Adenine nucleotide alpha hydrolases-like"/>
    <property type="match status" value="2"/>
</dbReference>
<dbReference type="Pfam" id="PF00582">
    <property type="entry name" value="Usp"/>
    <property type="match status" value="2"/>
</dbReference>
<dbReference type="PANTHER" id="PTHR46268">
    <property type="entry name" value="STRESS RESPONSE PROTEIN NHAX"/>
    <property type="match status" value="1"/>
</dbReference>
<evidence type="ECO:0000313" key="3">
    <source>
        <dbReference type="EMBL" id="SDF69393.1"/>
    </source>
</evidence>
<name>A0A1G7N5T1_9EURY</name>
<evidence type="ECO:0000259" key="2">
    <source>
        <dbReference type="Pfam" id="PF00582"/>
    </source>
</evidence>
<dbReference type="InterPro" id="IPR014729">
    <property type="entry name" value="Rossmann-like_a/b/a_fold"/>
</dbReference>
<dbReference type="CDD" id="cd00293">
    <property type="entry name" value="USP-like"/>
    <property type="match status" value="2"/>
</dbReference>
<keyword evidence="4" id="KW-1185">Reference proteome</keyword>
<sequence>MYERILIPTDGSDHAIRAAEHAMALARAFDATVRVIGVVDIQGAAGPFDAGGVDDAFVENQKSQAREAIEAVEALTDQRVDAAVLEGTPATAIVDDAAEFDADLIVMGTHGRTGVHRYVVGSVTERVVRLADAPVLTARAGVELGPAGDCDDVLIPTDGSDLATVAVDHGIAIAEQFDARVHAVSIVDVGDLAARVEYTPPAEALERVRDERTDATEAIADRARATGLDARTEVREGFPAEDLIEYAGEEGIDLLAMGTHGRTGLNRFLLGSTTERIIRHAEAPVLAVNAGEDADE</sequence>
<dbReference type="InterPro" id="IPR006015">
    <property type="entry name" value="Universal_stress_UspA"/>
</dbReference>
<reference evidence="4" key="1">
    <citation type="submission" date="2016-10" db="EMBL/GenBank/DDBJ databases">
        <authorList>
            <person name="Varghese N."/>
            <person name="Submissions S."/>
        </authorList>
    </citation>
    <scope>NUCLEOTIDE SEQUENCE [LARGE SCALE GENOMIC DNA]</scope>
    <source>
        <strain evidence="4">IBRC-M 10760</strain>
    </source>
</reference>
<dbReference type="OrthoDB" id="105697at2157"/>
<dbReference type="RefSeq" id="WP_092692485.1">
    <property type="nucleotide sequence ID" value="NZ_FNBK01000008.1"/>
</dbReference>
<feature type="domain" description="UspA" evidence="2">
    <location>
        <begin position="1"/>
        <end position="138"/>
    </location>
</feature>
<dbReference type="InterPro" id="IPR006016">
    <property type="entry name" value="UspA"/>
</dbReference>
<dbReference type="Proteomes" id="UP000199076">
    <property type="component" value="Unassembled WGS sequence"/>
</dbReference>
<organism evidence="3 4">
    <name type="scientific">Halorientalis regularis</name>
    <dbReference type="NCBI Taxonomy" id="660518"/>
    <lineage>
        <taxon>Archaea</taxon>
        <taxon>Methanobacteriati</taxon>
        <taxon>Methanobacteriota</taxon>
        <taxon>Stenosarchaea group</taxon>
        <taxon>Halobacteria</taxon>
        <taxon>Halobacteriales</taxon>
        <taxon>Haloarculaceae</taxon>
        <taxon>Halorientalis</taxon>
    </lineage>
</organism>
<protein>
    <submittedName>
        <fullName evidence="3">Nucleotide-binding universal stress protein, UspA family</fullName>
    </submittedName>
</protein>
<dbReference type="EMBL" id="FNBK01000008">
    <property type="protein sequence ID" value="SDF69393.1"/>
    <property type="molecule type" value="Genomic_DNA"/>
</dbReference>
<accession>A0A1G7N5T1</accession>
<comment type="similarity">
    <text evidence="1">Belongs to the universal stress protein A family.</text>
</comment>
<dbReference type="PRINTS" id="PR01438">
    <property type="entry name" value="UNVRSLSTRESS"/>
</dbReference>
<dbReference type="AlphaFoldDB" id="A0A1G7N5T1"/>
<evidence type="ECO:0000313" key="4">
    <source>
        <dbReference type="Proteomes" id="UP000199076"/>
    </source>
</evidence>
<dbReference type="PANTHER" id="PTHR46268:SF6">
    <property type="entry name" value="UNIVERSAL STRESS PROTEIN UP12"/>
    <property type="match status" value="1"/>
</dbReference>
<evidence type="ECO:0000256" key="1">
    <source>
        <dbReference type="ARBA" id="ARBA00008791"/>
    </source>
</evidence>
<feature type="domain" description="UspA" evidence="2">
    <location>
        <begin position="153"/>
        <end position="288"/>
    </location>
</feature>